<dbReference type="GO" id="GO:0016779">
    <property type="term" value="F:nucleotidyltransferase activity"/>
    <property type="evidence" value="ECO:0007669"/>
    <property type="project" value="UniProtKB-KW"/>
</dbReference>
<dbReference type="InterPro" id="IPR034683">
    <property type="entry name" value="IspD/TarI"/>
</dbReference>
<accession>A0ABZ0RJL4</accession>
<dbReference type="InterPro" id="IPR050088">
    <property type="entry name" value="IspD/TarI_cytidylyltransf_bact"/>
</dbReference>
<proteinExistence type="predicted"/>
<reference evidence="3 4" key="1">
    <citation type="submission" date="2023-11" db="EMBL/GenBank/DDBJ databases">
        <title>Coraliomargarita sp. nov., isolated from marine algae.</title>
        <authorList>
            <person name="Lee J.K."/>
            <person name="Baek J.H."/>
            <person name="Kim J.M."/>
            <person name="Choi D.G."/>
            <person name="Jeon C.O."/>
        </authorList>
    </citation>
    <scope>NUCLEOTIDE SEQUENCE [LARGE SCALE GENOMIC DNA]</scope>
    <source>
        <strain evidence="3 4">J2-16</strain>
    </source>
</reference>
<evidence type="ECO:0000256" key="1">
    <source>
        <dbReference type="ARBA" id="ARBA00022679"/>
    </source>
</evidence>
<dbReference type="CDD" id="cd02516">
    <property type="entry name" value="CDP-ME_synthetase"/>
    <property type="match status" value="1"/>
</dbReference>
<dbReference type="InterPro" id="IPR029044">
    <property type="entry name" value="Nucleotide-diphossugar_trans"/>
</dbReference>
<gene>
    <name evidence="3" type="ORF">SH580_01630</name>
</gene>
<dbReference type="Pfam" id="PF01128">
    <property type="entry name" value="IspD"/>
    <property type="match status" value="1"/>
</dbReference>
<dbReference type="SUPFAM" id="SSF53448">
    <property type="entry name" value="Nucleotide-diphospho-sugar transferases"/>
    <property type="match status" value="1"/>
</dbReference>
<dbReference type="PANTHER" id="PTHR32125:SF4">
    <property type="entry name" value="2-C-METHYL-D-ERYTHRITOL 4-PHOSPHATE CYTIDYLYLTRANSFERASE, CHLOROPLASTIC"/>
    <property type="match status" value="1"/>
</dbReference>
<keyword evidence="4" id="KW-1185">Reference proteome</keyword>
<dbReference type="Gene3D" id="3.90.550.10">
    <property type="entry name" value="Spore Coat Polysaccharide Biosynthesis Protein SpsA, Chain A"/>
    <property type="match status" value="1"/>
</dbReference>
<evidence type="ECO:0000256" key="2">
    <source>
        <dbReference type="ARBA" id="ARBA00022695"/>
    </source>
</evidence>
<evidence type="ECO:0000313" key="3">
    <source>
        <dbReference type="EMBL" id="WPJ96401.1"/>
    </source>
</evidence>
<dbReference type="Proteomes" id="UP001324993">
    <property type="component" value="Chromosome"/>
</dbReference>
<dbReference type="EC" id="2.7.7.-" evidence="3"/>
<protein>
    <submittedName>
        <fullName evidence="3">IspD/TarI family cytidylyltransferase</fullName>
        <ecNumber evidence="3">2.7.7.-</ecNumber>
    </submittedName>
</protein>
<sequence length="238" mass="26435">MVTAILLAAGSGHRMQGQVEDKILTRLNGKPAFYYSLQAFMQAGVVDEYLVVYRDEAQKAQLTEIIQQYGLQQLKINGVAGGRERQDSVIHALNVVSDKCEYVFIHDCARPCVTSQSIKSLHQTVVRDKAACLAHPVVDTIKRIPQANEIEKIELEDLERNRLWAMETPQAFHFISILKAYQKLCQEKLSITDDTAAAQLVGLKTTLVANAVPNPKLTTPGDIAYIEHLLASHSIPNT</sequence>
<organism evidence="3 4">
    <name type="scientific">Coraliomargarita algicola</name>
    <dbReference type="NCBI Taxonomy" id="3092156"/>
    <lineage>
        <taxon>Bacteria</taxon>
        <taxon>Pseudomonadati</taxon>
        <taxon>Verrucomicrobiota</taxon>
        <taxon>Opitutia</taxon>
        <taxon>Puniceicoccales</taxon>
        <taxon>Coraliomargaritaceae</taxon>
        <taxon>Coraliomargarita</taxon>
    </lineage>
</organism>
<evidence type="ECO:0000313" key="4">
    <source>
        <dbReference type="Proteomes" id="UP001324993"/>
    </source>
</evidence>
<dbReference type="RefSeq" id="WP_319833260.1">
    <property type="nucleotide sequence ID" value="NZ_CP138858.1"/>
</dbReference>
<keyword evidence="1 3" id="KW-0808">Transferase</keyword>
<keyword evidence="2 3" id="KW-0548">Nucleotidyltransferase</keyword>
<name>A0ABZ0RJL4_9BACT</name>
<dbReference type="PANTHER" id="PTHR32125">
    <property type="entry name" value="2-C-METHYL-D-ERYTHRITOL 4-PHOSPHATE CYTIDYLYLTRANSFERASE, CHLOROPLASTIC"/>
    <property type="match status" value="1"/>
</dbReference>
<dbReference type="EMBL" id="CP138858">
    <property type="protein sequence ID" value="WPJ96401.1"/>
    <property type="molecule type" value="Genomic_DNA"/>
</dbReference>